<name>A0ABN2T9P0_9MICO</name>
<sequence>MLWIAPMIVCVVLVLAIAAWVGSVRFNSLCLARDLCKEALRQLGAVCRERHVVVSSVVCVLRENGRAADADALAAVLARAERARRAAVDGPCTAECAQELSAAESALSNTLVALLGEGSGTRAEAPAAGFVPQLGALEVRLAAAARYYNHSVHAYSSRRNRPLSFVFRAHFPVMPVLRYRSAGALIVIGAHT</sequence>
<comment type="caution">
    <text evidence="1">The sequence shown here is derived from an EMBL/GenBank/DDBJ whole genome shotgun (WGS) entry which is preliminary data.</text>
</comment>
<evidence type="ECO:0000313" key="2">
    <source>
        <dbReference type="Proteomes" id="UP001500755"/>
    </source>
</evidence>
<reference evidence="1 2" key="1">
    <citation type="journal article" date="2019" name="Int. J. Syst. Evol. Microbiol.">
        <title>The Global Catalogue of Microorganisms (GCM) 10K type strain sequencing project: providing services to taxonomists for standard genome sequencing and annotation.</title>
        <authorList>
            <consortium name="The Broad Institute Genomics Platform"/>
            <consortium name="The Broad Institute Genome Sequencing Center for Infectious Disease"/>
            <person name="Wu L."/>
            <person name="Ma J."/>
        </authorList>
    </citation>
    <scope>NUCLEOTIDE SEQUENCE [LARGE SCALE GENOMIC DNA]</scope>
    <source>
        <strain evidence="1 2">JCM 14546</strain>
    </source>
</reference>
<dbReference type="Gene3D" id="1.20.1440.20">
    <property type="entry name" value="LemA-like domain"/>
    <property type="match status" value="1"/>
</dbReference>
<accession>A0ABN2T9P0</accession>
<dbReference type="InterPro" id="IPR023353">
    <property type="entry name" value="LemA-like_dom_sf"/>
</dbReference>
<protein>
    <recommendedName>
        <fullName evidence="3">LemA family protein</fullName>
    </recommendedName>
</protein>
<gene>
    <name evidence="1" type="ORF">GCM10009755_06160</name>
</gene>
<keyword evidence="2" id="KW-1185">Reference proteome</keyword>
<dbReference type="Proteomes" id="UP001500755">
    <property type="component" value="Unassembled WGS sequence"/>
</dbReference>
<proteinExistence type="predicted"/>
<evidence type="ECO:0000313" key="1">
    <source>
        <dbReference type="EMBL" id="GAA2000865.1"/>
    </source>
</evidence>
<organism evidence="1 2">
    <name type="scientific">Brevibacterium samyangense</name>
    <dbReference type="NCBI Taxonomy" id="366888"/>
    <lineage>
        <taxon>Bacteria</taxon>
        <taxon>Bacillati</taxon>
        <taxon>Actinomycetota</taxon>
        <taxon>Actinomycetes</taxon>
        <taxon>Micrococcales</taxon>
        <taxon>Brevibacteriaceae</taxon>
        <taxon>Brevibacterium</taxon>
    </lineage>
</organism>
<dbReference type="RefSeq" id="WP_344306861.1">
    <property type="nucleotide sequence ID" value="NZ_BAAANO010000005.1"/>
</dbReference>
<dbReference type="EMBL" id="BAAANO010000005">
    <property type="protein sequence ID" value="GAA2000865.1"/>
    <property type="molecule type" value="Genomic_DNA"/>
</dbReference>
<evidence type="ECO:0008006" key="3">
    <source>
        <dbReference type="Google" id="ProtNLM"/>
    </source>
</evidence>